<dbReference type="PROSITE" id="PS51257">
    <property type="entry name" value="PROKAR_LIPOPROTEIN"/>
    <property type="match status" value="1"/>
</dbReference>
<comment type="caution">
    <text evidence="1">The sequence shown here is derived from an EMBL/GenBank/DDBJ whole genome shotgun (WGS) entry which is preliminary data.</text>
</comment>
<protein>
    <submittedName>
        <fullName evidence="1">Secreted protein containing DUF1812</fullName>
    </submittedName>
</protein>
<dbReference type="InterPro" id="IPR014941">
    <property type="entry name" value="FimB/Mfa2/Mfa3"/>
</dbReference>
<evidence type="ECO:0000313" key="1">
    <source>
        <dbReference type="EMBL" id="EJX06090.1"/>
    </source>
</evidence>
<accession>J9GYZ5</accession>
<name>J9GYZ5_9ZZZZ</name>
<proteinExistence type="predicted"/>
<dbReference type="EMBL" id="AMCI01001262">
    <property type="protein sequence ID" value="EJX06090.1"/>
    <property type="molecule type" value="Genomic_DNA"/>
</dbReference>
<dbReference type="AlphaFoldDB" id="J9GYZ5"/>
<sequence>MKFNIHRNRMIISNWIQSVWVFLVLMGLFSCSTITEDLPLCSHQVAFRYDYNMKYADAFPVEVKKVDLFVFDENYRFVTAFQEEREQFGEGFRIPLSLPEGKYHLLAWAGLYERSYDFLKQFVPGKTTMDELKVKVLRQSDGSRKEELDALWHGETSLTLNQQEAQTTVVNLTKDTNKFRILVQCQQGLSLDSADLKFSIWDDNGYLAADNSLLHDSFIHYQPYVQRAENVSEDPSRPLKAVVAEMNTSRLLENKHPRLVIQGKEGEEIINIDLIKYLLLTKMEGHQMSAQEYLDRQDEYALIFFLNRDSSGHYLLVQVKVNGWIIRPQSGDM</sequence>
<reference evidence="1" key="1">
    <citation type="journal article" date="2012" name="PLoS ONE">
        <title>Gene sets for utilization of primary and secondary nutrition supplies in the distal gut of endangered iberian lynx.</title>
        <authorList>
            <person name="Alcaide M."/>
            <person name="Messina E."/>
            <person name="Richter M."/>
            <person name="Bargiela R."/>
            <person name="Peplies J."/>
            <person name="Huws S.A."/>
            <person name="Newbold C.J."/>
            <person name="Golyshin P.N."/>
            <person name="Simon M.A."/>
            <person name="Lopez G."/>
            <person name="Yakimov M.M."/>
            <person name="Ferrer M."/>
        </authorList>
    </citation>
    <scope>NUCLEOTIDE SEQUENCE</scope>
</reference>
<gene>
    <name evidence="1" type="ORF">EVA_05803</name>
</gene>
<dbReference type="Gene3D" id="2.60.40.2090">
    <property type="match status" value="1"/>
</dbReference>
<dbReference type="Gene3D" id="2.60.40.2100">
    <property type="match status" value="1"/>
</dbReference>
<organism evidence="1">
    <name type="scientific">gut metagenome</name>
    <dbReference type="NCBI Taxonomy" id="749906"/>
    <lineage>
        <taxon>unclassified sequences</taxon>
        <taxon>metagenomes</taxon>
        <taxon>organismal metagenomes</taxon>
    </lineage>
</organism>
<dbReference type="Pfam" id="PF08842">
    <property type="entry name" value="Mfa2"/>
    <property type="match status" value="1"/>
</dbReference>